<keyword evidence="3" id="KW-1185">Reference proteome</keyword>
<accession>A0ABV0W8Z2</accession>
<dbReference type="Proteomes" id="UP001444071">
    <property type="component" value="Unassembled WGS sequence"/>
</dbReference>
<sequence>MMQKRWCANPGLLLLTVLSDEKVEAVIAILKPSADDDTVCEKIKKAADVFCLSAVSGHTRTDFRLLLGEVTANRFLVKWPTSLKAKAIKETHGPIPTTNLLTLLQKAELAAEVENAATSATTSCTRMKDVWISSGGLSHQIPKGWNWCTAASRQYYATYFLLGVPSEAAFMCSCDQQLHYSMYGNMFRRSS</sequence>
<feature type="signal peptide" evidence="1">
    <location>
        <begin position="1"/>
        <end position="25"/>
    </location>
</feature>
<proteinExistence type="predicted"/>
<gene>
    <name evidence="2" type="ORF">XENORESO_000193</name>
</gene>
<dbReference type="EMBL" id="JAHRIM010031061">
    <property type="protein sequence ID" value="MEQ2264952.1"/>
    <property type="molecule type" value="Genomic_DNA"/>
</dbReference>
<keyword evidence="1" id="KW-0732">Signal</keyword>
<evidence type="ECO:0000313" key="2">
    <source>
        <dbReference type="EMBL" id="MEQ2264952.1"/>
    </source>
</evidence>
<feature type="chain" id="PRO_5046081988" evidence="1">
    <location>
        <begin position="26"/>
        <end position="191"/>
    </location>
</feature>
<name>A0ABV0W8Z2_9TELE</name>
<organism evidence="2 3">
    <name type="scientific">Xenotaenia resolanae</name>
    <dbReference type="NCBI Taxonomy" id="208358"/>
    <lineage>
        <taxon>Eukaryota</taxon>
        <taxon>Metazoa</taxon>
        <taxon>Chordata</taxon>
        <taxon>Craniata</taxon>
        <taxon>Vertebrata</taxon>
        <taxon>Euteleostomi</taxon>
        <taxon>Actinopterygii</taxon>
        <taxon>Neopterygii</taxon>
        <taxon>Teleostei</taxon>
        <taxon>Neoteleostei</taxon>
        <taxon>Acanthomorphata</taxon>
        <taxon>Ovalentaria</taxon>
        <taxon>Atherinomorphae</taxon>
        <taxon>Cyprinodontiformes</taxon>
        <taxon>Goodeidae</taxon>
        <taxon>Xenotaenia</taxon>
    </lineage>
</organism>
<protein>
    <submittedName>
        <fullName evidence="2">Uncharacterized protein</fullName>
    </submittedName>
</protein>
<evidence type="ECO:0000256" key="1">
    <source>
        <dbReference type="SAM" id="SignalP"/>
    </source>
</evidence>
<evidence type="ECO:0000313" key="3">
    <source>
        <dbReference type="Proteomes" id="UP001444071"/>
    </source>
</evidence>
<comment type="caution">
    <text evidence="2">The sequence shown here is derived from an EMBL/GenBank/DDBJ whole genome shotgun (WGS) entry which is preliminary data.</text>
</comment>
<reference evidence="2 3" key="1">
    <citation type="submission" date="2021-06" db="EMBL/GenBank/DDBJ databases">
        <authorList>
            <person name="Palmer J.M."/>
        </authorList>
    </citation>
    <scope>NUCLEOTIDE SEQUENCE [LARGE SCALE GENOMIC DNA]</scope>
    <source>
        <strain evidence="2 3">XR_2019</strain>
        <tissue evidence="2">Muscle</tissue>
    </source>
</reference>